<keyword evidence="4 6" id="KW-1133">Transmembrane helix</keyword>
<keyword evidence="6" id="KW-0813">Transport</keyword>
<evidence type="ECO:0000256" key="2">
    <source>
        <dbReference type="ARBA" id="ARBA00022692"/>
    </source>
</evidence>
<dbReference type="GO" id="GO:0005886">
    <property type="term" value="C:plasma membrane"/>
    <property type="evidence" value="ECO:0007669"/>
    <property type="project" value="TreeGrafter"/>
</dbReference>
<dbReference type="PANTHER" id="PTHR12483">
    <property type="entry name" value="SOLUTE CARRIER FAMILY 31 COPPER TRANSPORTERS"/>
    <property type="match status" value="1"/>
</dbReference>
<dbReference type="EMBL" id="JBAMMX010000003">
    <property type="protein sequence ID" value="KAK6943571.1"/>
    <property type="molecule type" value="Genomic_DNA"/>
</dbReference>
<organism evidence="7 8">
    <name type="scientific">Dillenia turbinata</name>
    <dbReference type="NCBI Taxonomy" id="194707"/>
    <lineage>
        <taxon>Eukaryota</taxon>
        <taxon>Viridiplantae</taxon>
        <taxon>Streptophyta</taxon>
        <taxon>Embryophyta</taxon>
        <taxon>Tracheophyta</taxon>
        <taxon>Spermatophyta</taxon>
        <taxon>Magnoliopsida</taxon>
        <taxon>eudicotyledons</taxon>
        <taxon>Gunneridae</taxon>
        <taxon>Pentapetalae</taxon>
        <taxon>Dilleniales</taxon>
        <taxon>Dilleniaceae</taxon>
        <taxon>Dillenia</taxon>
    </lineage>
</organism>
<reference evidence="7 8" key="1">
    <citation type="submission" date="2023-12" db="EMBL/GenBank/DDBJ databases">
        <title>A high-quality genome assembly for Dillenia turbinata (Dilleniales).</title>
        <authorList>
            <person name="Chanderbali A."/>
        </authorList>
    </citation>
    <scope>NUCLEOTIDE SEQUENCE [LARGE SCALE GENOMIC DNA]</scope>
    <source>
        <strain evidence="7">LSX21</strain>
        <tissue evidence="7">Leaf</tissue>
    </source>
</reference>
<comment type="similarity">
    <text evidence="1 6">Belongs to the copper transporter (Ctr) (TC 1.A.56) family. SLC31A subfamily.</text>
</comment>
<keyword evidence="2 6" id="KW-0812">Transmembrane</keyword>
<dbReference type="InterPro" id="IPR007274">
    <property type="entry name" value="Cop_transporter"/>
</dbReference>
<evidence type="ECO:0000256" key="6">
    <source>
        <dbReference type="RuleBase" id="RU367022"/>
    </source>
</evidence>
<evidence type="ECO:0000256" key="3">
    <source>
        <dbReference type="ARBA" id="ARBA00022796"/>
    </source>
</evidence>
<gene>
    <name evidence="7" type="ORF">RJ641_024673</name>
</gene>
<comment type="caution">
    <text evidence="7">The sequence shown here is derived from an EMBL/GenBank/DDBJ whole genome shotgun (WGS) entry which is preliminary data.</text>
</comment>
<dbReference type="GO" id="GO:0005375">
    <property type="term" value="F:copper ion transmembrane transporter activity"/>
    <property type="evidence" value="ECO:0007669"/>
    <property type="project" value="UniProtKB-UniRule"/>
</dbReference>
<protein>
    <recommendedName>
        <fullName evidence="6">Copper transport protein</fullName>
    </recommendedName>
</protein>
<dbReference type="Pfam" id="PF04145">
    <property type="entry name" value="Ctr"/>
    <property type="match status" value="2"/>
</dbReference>
<keyword evidence="3 6" id="KW-0187">Copper transport</keyword>
<keyword evidence="6" id="KW-0406">Ion transport</keyword>
<keyword evidence="5 6" id="KW-0472">Membrane</keyword>
<evidence type="ECO:0000313" key="7">
    <source>
        <dbReference type="EMBL" id="KAK6943571.1"/>
    </source>
</evidence>
<feature type="transmembrane region" description="Helical" evidence="6">
    <location>
        <begin position="104"/>
        <end position="123"/>
    </location>
</feature>
<name>A0AAN8W902_9MAGN</name>
<accession>A0AAN8W902</accession>
<evidence type="ECO:0000256" key="4">
    <source>
        <dbReference type="ARBA" id="ARBA00022989"/>
    </source>
</evidence>
<evidence type="ECO:0000256" key="1">
    <source>
        <dbReference type="ARBA" id="ARBA00006921"/>
    </source>
</evidence>
<feature type="transmembrane region" description="Helical" evidence="6">
    <location>
        <begin position="77"/>
        <end position="98"/>
    </location>
</feature>
<evidence type="ECO:0000256" key="5">
    <source>
        <dbReference type="ARBA" id="ARBA00023136"/>
    </source>
</evidence>
<dbReference type="Proteomes" id="UP001370490">
    <property type="component" value="Unassembled WGS sequence"/>
</dbReference>
<comment type="subcellular location">
    <subcellularLocation>
        <location evidence="6">Membrane</location>
        <topology evidence="6">Multi-pass membrane protein</topology>
    </subcellularLocation>
</comment>
<sequence>MNTMPMPGDRPLMDSGNMMDMHMSFYWGKSVLILFQNWPNGSLGMYILALLFVFVLATAVEILSVSPIIKQGRNSPLIGGLSHAFVYGIRMGLAYMVMLSVMSYNLGIFVVAVVGHSFGSFVVKFRAISAQNRGADDGVTPKV</sequence>
<dbReference type="AlphaFoldDB" id="A0AAN8W902"/>
<proteinExistence type="inferred from homology"/>
<keyword evidence="8" id="KW-1185">Reference proteome</keyword>
<evidence type="ECO:0000313" key="8">
    <source>
        <dbReference type="Proteomes" id="UP001370490"/>
    </source>
</evidence>
<keyword evidence="6" id="KW-0186">Copper</keyword>
<dbReference type="PANTHER" id="PTHR12483:SF85">
    <property type="entry name" value="COPPER TRANSPORT PROTEIN"/>
    <property type="match status" value="1"/>
</dbReference>
<feature type="transmembrane region" description="Helical" evidence="6">
    <location>
        <begin position="44"/>
        <end position="65"/>
    </location>
</feature>